<accession>A0A1I2KLD2</accession>
<evidence type="ECO:0000256" key="2">
    <source>
        <dbReference type="ARBA" id="ARBA00005013"/>
    </source>
</evidence>
<comment type="catalytic activity">
    <reaction evidence="1 6">
        <text>7,8-dihydroneopterin = 6-hydroxymethyl-7,8-dihydropterin + glycolaldehyde</text>
        <dbReference type="Rhea" id="RHEA:10540"/>
        <dbReference type="ChEBI" id="CHEBI:17001"/>
        <dbReference type="ChEBI" id="CHEBI:17071"/>
        <dbReference type="ChEBI" id="CHEBI:44841"/>
        <dbReference type="EC" id="4.1.2.25"/>
    </reaction>
</comment>
<dbReference type="InterPro" id="IPR043133">
    <property type="entry name" value="GTP-CH-I_C/QueF"/>
</dbReference>
<name>A0A1I2KLD2_9BACT</name>
<evidence type="ECO:0000256" key="5">
    <source>
        <dbReference type="ARBA" id="ARBA00023239"/>
    </source>
</evidence>
<dbReference type="GO" id="GO:0004150">
    <property type="term" value="F:dihydroneopterin aldolase activity"/>
    <property type="evidence" value="ECO:0007669"/>
    <property type="project" value="UniProtKB-UniRule"/>
</dbReference>
<dbReference type="NCBIfam" id="TIGR00525">
    <property type="entry name" value="folB"/>
    <property type="match status" value="1"/>
</dbReference>
<organism evidence="8 9">
    <name type="scientific">Sunxiuqinia elliptica</name>
    <dbReference type="NCBI Taxonomy" id="655355"/>
    <lineage>
        <taxon>Bacteria</taxon>
        <taxon>Pseudomonadati</taxon>
        <taxon>Bacteroidota</taxon>
        <taxon>Bacteroidia</taxon>
        <taxon>Marinilabiliales</taxon>
        <taxon>Prolixibacteraceae</taxon>
        <taxon>Sunxiuqinia</taxon>
    </lineage>
</organism>
<sequence>MGQIDLEGLEFYAYHGHYPVEKVVGNKFILNVSIQTDCAKAGQSDQLEDALNYQEAYELIKDEMAIKSDLLEHVATRIVDRLYASFTSIQHASVKVSKMNPPMGGQIEKVSVTISR</sequence>
<dbReference type="PANTHER" id="PTHR42844">
    <property type="entry name" value="DIHYDRONEOPTERIN ALDOLASE 1-RELATED"/>
    <property type="match status" value="1"/>
</dbReference>
<evidence type="ECO:0000313" key="8">
    <source>
        <dbReference type="EMBL" id="SFF67109.1"/>
    </source>
</evidence>
<dbReference type="Gene3D" id="3.30.1130.10">
    <property type="match status" value="1"/>
</dbReference>
<comment type="function">
    <text evidence="6">Catalyzes the conversion of 7,8-dihydroneopterin to 6-hydroxymethyl-7,8-dihydropterin.</text>
</comment>
<dbReference type="InterPro" id="IPR006156">
    <property type="entry name" value="Dihydroneopterin_aldolase"/>
</dbReference>
<evidence type="ECO:0000256" key="6">
    <source>
        <dbReference type="RuleBase" id="RU362079"/>
    </source>
</evidence>
<dbReference type="SUPFAM" id="SSF55620">
    <property type="entry name" value="Tetrahydrobiopterin biosynthesis enzymes-like"/>
    <property type="match status" value="1"/>
</dbReference>
<dbReference type="NCBIfam" id="TIGR00526">
    <property type="entry name" value="folB_dom"/>
    <property type="match status" value="1"/>
</dbReference>
<evidence type="ECO:0000256" key="4">
    <source>
        <dbReference type="ARBA" id="ARBA00022909"/>
    </source>
</evidence>
<dbReference type="UniPathway" id="UPA00077">
    <property type="reaction ID" value="UER00154"/>
</dbReference>
<dbReference type="GO" id="GO:0046654">
    <property type="term" value="P:tetrahydrofolate biosynthetic process"/>
    <property type="evidence" value="ECO:0007669"/>
    <property type="project" value="UniProtKB-UniRule"/>
</dbReference>
<dbReference type="GO" id="GO:0005737">
    <property type="term" value="C:cytoplasm"/>
    <property type="evidence" value="ECO:0007669"/>
    <property type="project" value="TreeGrafter"/>
</dbReference>
<evidence type="ECO:0000256" key="1">
    <source>
        <dbReference type="ARBA" id="ARBA00001353"/>
    </source>
</evidence>
<dbReference type="AlphaFoldDB" id="A0A1I2KLD2"/>
<keyword evidence="4 6" id="KW-0289">Folate biosynthesis</keyword>
<gene>
    <name evidence="8" type="ORF">SAMN05216283_11277</name>
</gene>
<dbReference type="Pfam" id="PF02152">
    <property type="entry name" value="FolB"/>
    <property type="match status" value="1"/>
</dbReference>
<dbReference type="EC" id="4.1.2.25" evidence="6"/>
<protein>
    <recommendedName>
        <fullName evidence="6">7,8-dihydroneopterin aldolase</fullName>
        <ecNumber evidence="6">4.1.2.25</ecNumber>
    </recommendedName>
</protein>
<dbReference type="SMART" id="SM00905">
    <property type="entry name" value="FolB"/>
    <property type="match status" value="1"/>
</dbReference>
<dbReference type="PANTHER" id="PTHR42844:SF1">
    <property type="entry name" value="DIHYDRONEOPTERIN ALDOLASE 1-RELATED"/>
    <property type="match status" value="1"/>
</dbReference>
<comment type="pathway">
    <text evidence="2 6">Cofactor biosynthesis; tetrahydrofolate biosynthesis; 2-amino-4-hydroxy-6-hydroxymethyl-7,8-dihydropteridine diphosphate from 7,8-dihydroneopterin triphosphate: step 3/4.</text>
</comment>
<dbReference type="CDD" id="cd00534">
    <property type="entry name" value="DHNA_DHNTPE"/>
    <property type="match status" value="1"/>
</dbReference>
<evidence type="ECO:0000259" key="7">
    <source>
        <dbReference type="SMART" id="SM00905"/>
    </source>
</evidence>
<evidence type="ECO:0000256" key="3">
    <source>
        <dbReference type="ARBA" id="ARBA00005708"/>
    </source>
</evidence>
<keyword evidence="5 6" id="KW-0456">Lyase</keyword>
<reference evidence="8 9" key="1">
    <citation type="submission" date="2016-10" db="EMBL/GenBank/DDBJ databases">
        <authorList>
            <person name="de Groot N.N."/>
        </authorList>
    </citation>
    <scope>NUCLEOTIDE SEQUENCE [LARGE SCALE GENOMIC DNA]</scope>
    <source>
        <strain evidence="8 9">CGMCC 1.9156</strain>
    </source>
</reference>
<keyword evidence="9" id="KW-1185">Reference proteome</keyword>
<proteinExistence type="inferred from homology"/>
<comment type="similarity">
    <text evidence="3 6">Belongs to the DHNA family.</text>
</comment>
<dbReference type="GO" id="GO:0046656">
    <property type="term" value="P:folic acid biosynthetic process"/>
    <property type="evidence" value="ECO:0007669"/>
    <property type="project" value="UniProtKB-UniRule"/>
</dbReference>
<evidence type="ECO:0000313" key="9">
    <source>
        <dbReference type="Proteomes" id="UP000198964"/>
    </source>
</evidence>
<dbReference type="Proteomes" id="UP000198964">
    <property type="component" value="Unassembled WGS sequence"/>
</dbReference>
<feature type="domain" description="Dihydroneopterin aldolase/epimerase" evidence="7">
    <location>
        <begin position="4"/>
        <end position="116"/>
    </location>
</feature>
<dbReference type="RefSeq" id="WP_093921218.1">
    <property type="nucleotide sequence ID" value="NZ_FONW01000012.1"/>
</dbReference>
<dbReference type="STRING" id="655355.SAMN05216283_11277"/>
<dbReference type="EMBL" id="FONW01000012">
    <property type="protein sequence ID" value="SFF67109.1"/>
    <property type="molecule type" value="Genomic_DNA"/>
</dbReference>
<dbReference type="InterPro" id="IPR006157">
    <property type="entry name" value="FolB_dom"/>
</dbReference>